<dbReference type="eggNOG" id="COG5351">
    <property type="taxonomic scope" value="Bacteria"/>
</dbReference>
<reference evidence="2 3" key="1">
    <citation type="submission" date="2013-05" db="EMBL/GenBank/DDBJ databases">
        <title>Genome assembly of Chondromyces apiculatus DSM 436.</title>
        <authorList>
            <person name="Sharma G."/>
            <person name="Khatri I."/>
            <person name="Kaur C."/>
            <person name="Mayilraj S."/>
            <person name="Subramanian S."/>
        </authorList>
    </citation>
    <scope>NUCLEOTIDE SEQUENCE [LARGE SCALE GENOMIC DNA]</scope>
    <source>
        <strain evidence="2 3">DSM 436</strain>
    </source>
</reference>
<comment type="caution">
    <text evidence="2">The sequence shown here is derived from an EMBL/GenBank/DDBJ whole genome shotgun (WGS) entry which is preliminary data.</text>
</comment>
<dbReference type="InterPro" id="IPR018683">
    <property type="entry name" value="DUF2169"/>
</dbReference>
<dbReference type="EMBL" id="ASRX01000067">
    <property type="protein sequence ID" value="EYF02068.1"/>
    <property type="molecule type" value="Genomic_DNA"/>
</dbReference>
<proteinExistence type="predicted"/>
<dbReference type="Proteomes" id="UP000019678">
    <property type="component" value="Unassembled WGS sequence"/>
</dbReference>
<keyword evidence="3" id="KW-1185">Reference proteome</keyword>
<evidence type="ECO:0000313" key="2">
    <source>
        <dbReference type="EMBL" id="EYF02068.1"/>
    </source>
</evidence>
<dbReference type="AlphaFoldDB" id="A0A017SYR2"/>
<accession>A0A017SYR2</accession>
<dbReference type="OrthoDB" id="233093at2"/>
<dbReference type="STRING" id="1192034.CAP_7547"/>
<organism evidence="2 3">
    <name type="scientific">Chondromyces apiculatus DSM 436</name>
    <dbReference type="NCBI Taxonomy" id="1192034"/>
    <lineage>
        <taxon>Bacteria</taxon>
        <taxon>Pseudomonadati</taxon>
        <taxon>Myxococcota</taxon>
        <taxon>Polyangia</taxon>
        <taxon>Polyangiales</taxon>
        <taxon>Polyangiaceae</taxon>
        <taxon>Chondromyces</taxon>
    </lineage>
</organism>
<sequence>MSDASAPSPFLFSYKLPAAGFQIGLVVKRAYRIPARGAAEPLQEAPPVWTEPSWVASTSAEGTRWLLHDSDRFATAKTATDVLLLGSARSRKGKVRALDTALEVGPVRKAIHVEGDRRIGRGDDGRLRFGEAEGFTEMPLTWDRAYGGRDLVEEARRFPEPRGKLDPRRRAAAPEVPHGKLVYPRNYAGRGYLLGEGAEERLVGTLAPNLEDAAHPLDAGRLAIPDLLGWIDGPVSACYAPVDYFWFPRTLFILRPDFNPPRRRPYEVEAGAIRAEDLEEPASPLPAGDPRAYQCAPPGLGSHALTGSERVKLWNMHREREYAEFDLPADRPSLSLTLPGVGARALSPRLATVLIEPDDDRVTLTWGAALEVAMVYPDEALAEVQVNAQWAR</sequence>
<feature type="domain" description="DUF2169" evidence="1">
    <location>
        <begin position="23"/>
        <end position="366"/>
    </location>
</feature>
<protein>
    <recommendedName>
        <fullName evidence="1">DUF2169 domain-containing protein</fullName>
    </recommendedName>
</protein>
<name>A0A017SYR2_9BACT</name>
<dbReference type="RefSeq" id="WP_044248238.1">
    <property type="nucleotide sequence ID" value="NZ_ASRX01000067.1"/>
</dbReference>
<gene>
    <name evidence="2" type="ORF">CAP_7547</name>
</gene>
<evidence type="ECO:0000313" key="3">
    <source>
        <dbReference type="Proteomes" id="UP000019678"/>
    </source>
</evidence>
<evidence type="ECO:0000259" key="1">
    <source>
        <dbReference type="Pfam" id="PF09937"/>
    </source>
</evidence>
<dbReference type="Pfam" id="PF09937">
    <property type="entry name" value="DUF2169"/>
    <property type="match status" value="1"/>
</dbReference>